<dbReference type="OrthoDB" id="3626626at2759"/>
<accession>A0A9Q8USC9</accession>
<organism evidence="1 2">
    <name type="scientific">Passalora fulva</name>
    <name type="common">Tomato leaf mold</name>
    <name type="synonym">Cladosporium fulvum</name>
    <dbReference type="NCBI Taxonomy" id="5499"/>
    <lineage>
        <taxon>Eukaryota</taxon>
        <taxon>Fungi</taxon>
        <taxon>Dikarya</taxon>
        <taxon>Ascomycota</taxon>
        <taxon>Pezizomycotina</taxon>
        <taxon>Dothideomycetes</taxon>
        <taxon>Dothideomycetidae</taxon>
        <taxon>Mycosphaerellales</taxon>
        <taxon>Mycosphaerellaceae</taxon>
        <taxon>Fulvia</taxon>
    </lineage>
</organism>
<evidence type="ECO:0000313" key="2">
    <source>
        <dbReference type="Proteomes" id="UP000756132"/>
    </source>
</evidence>
<reference evidence="1" key="1">
    <citation type="submission" date="2021-12" db="EMBL/GenBank/DDBJ databases">
        <authorList>
            <person name="Zaccaron A."/>
            <person name="Stergiopoulos I."/>
        </authorList>
    </citation>
    <scope>NUCLEOTIDE SEQUENCE</scope>
    <source>
        <strain evidence="1">Race5_Kim</strain>
    </source>
</reference>
<dbReference type="Proteomes" id="UP000756132">
    <property type="component" value="Chromosome 8"/>
</dbReference>
<name>A0A9Q8USC9_PASFU</name>
<dbReference type="EMBL" id="CP090170">
    <property type="protein sequence ID" value="UJO20637.1"/>
    <property type="molecule type" value="Genomic_DNA"/>
</dbReference>
<gene>
    <name evidence="1" type="ORF">CLAFUR5_10991</name>
</gene>
<evidence type="ECO:0000313" key="1">
    <source>
        <dbReference type="EMBL" id="UJO20637.1"/>
    </source>
</evidence>
<reference evidence="1" key="2">
    <citation type="journal article" date="2022" name="Microb. Genom.">
        <title>A chromosome-scale genome assembly of the tomato pathogen Cladosporium fulvum reveals a compartmentalized genome architecture and the presence of a dispensable chromosome.</title>
        <authorList>
            <person name="Zaccaron A.Z."/>
            <person name="Chen L.H."/>
            <person name="Samaras A."/>
            <person name="Stergiopoulos I."/>
        </authorList>
    </citation>
    <scope>NUCLEOTIDE SEQUENCE</scope>
    <source>
        <strain evidence="1">Race5_Kim</strain>
    </source>
</reference>
<dbReference type="GeneID" id="71990869"/>
<keyword evidence="2" id="KW-1185">Reference proteome</keyword>
<dbReference type="AlphaFoldDB" id="A0A9Q8USC9"/>
<protein>
    <submittedName>
        <fullName evidence="1">Uncharacterized protein</fullName>
    </submittedName>
</protein>
<dbReference type="RefSeq" id="XP_047765003.1">
    <property type="nucleotide sequence ID" value="XM_047910139.1"/>
</dbReference>
<sequence>MRMTQYLFFQISRTVMDKTINTTSTMATLDSRIASLPQELQDIILDFTLSATNPLTGRAEIAHDHRPPLSLQINRTLRSKFAAHYYSTTIFTVRLCYKLCPLETRAEHLYHLRIRNSPADQREGEAGGDHSWTRTLAASLHQVGWF</sequence>
<dbReference type="KEGG" id="ffu:CLAFUR5_10991"/>
<proteinExistence type="predicted"/>